<dbReference type="EMBL" id="CAAALY010246103">
    <property type="protein sequence ID" value="VEL33625.1"/>
    <property type="molecule type" value="Genomic_DNA"/>
</dbReference>
<keyword evidence="3" id="KW-1185">Reference proteome</keyword>
<evidence type="ECO:0000313" key="3">
    <source>
        <dbReference type="Proteomes" id="UP000784294"/>
    </source>
</evidence>
<name>A0A3S5C3W8_9PLAT</name>
<gene>
    <name evidence="2" type="ORF">PXEA_LOCUS27065</name>
</gene>
<dbReference type="AlphaFoldDB" id="A0A3S5C3W8"/>
<organism evidence="2 3">
    <name type="scientific">Protopolystoma xenopodis</name>
    <dbReference type="NCBI Taxonomy" id="117903"/>
    <lineage>
        <taxon>Eukaryota</taxon>
        <taxon>Metazoa</taxon>
        <taxon>Spiralia</taxon>
        <taxon>Lophotrochozoa</taxon>
        <taxon>Platyhelminthes</taxon>
        <taxon>Monogenea</taxon>
        <taxon>Polyopisthocotylea</taxon>
        <taxon>Polystomatidea</taxon>
        <taxon>Polystomatidae</taxon>
        <taxon>Protopolystoma</taxon>
    </lineage>
</organism>
<sequence length="307" mass="33739">MKKQEAKETLRLELEAQETRRQAVVQAEANFDAGLCRISGWLQTVEQVTLTPAEQLMITPQIVTSQASVVGATAPTSEADGSLFENSTQCAGRGDSMSPTLSSAEGDIGDAEGLSETPAMLCTKENLEQLLAQLETVRLEEGKIIADLTAISRLTDVEGLLSEADPAGDRQRVAVLAQLRSRLATSRARLTGRIDHIKRLLDSTEALETRLVGLREFVTKTQKARDHLVYATTVMEDQESRTEMQLSLTRGDDINRQFEEAGRQLRRLIQLARSGETGTPMSPQLDVSLLEEELAELNAAWKLYVDS</sequence>
<reference evidence="2" key="1">
    <citation type="submission" date="2018-11" db="EMBL/GenBank/DDBJ databases">
        <authorList>
            <consortium name="Pathogen Informatics"/>
        </authorList>
    </citation>
    <scope>NUCLEOTIDE SEQUENCE</scope>
</reference>
<feature type="region of interest" description="Disordered" evidence="1">
    <location>
        <begin position="80"/>
        <end position="105"/>
    </location>
</feature>
<evidence type="ECO:0000313" key="2">
    <source>
        <dbReference type="EMBL" id="VEL33625.1"/>
    </source>
</evidence>
<comment type="caution">
    <text evidence="2">The sequence shown here is derived from an EMBL/GenBank/DDBJ whole genome shotgun (WGS) entry which is preliminary data.</text>
</comment>
<dbReference type="Proteomes" id="UP000784294">
    <property type="component" value="Unassembled WGS sequence"/>
</dbReference>
<protein>
    <submittedName>
        <fullName evidence="2">Uncharacterized protein</fullName>
    </submittedName>
</protein>
<evidence type="ECO:0000256" key="1">
    <source>
        <dbReference type="SAM" id="MobiDB-lite"/>
    </source>
</evidence>
<proteinExistence type="predicted"/>
<accession>A0A3S5C3W8</accession>